<organism evidence="9 10">
    <name type="scientific">Achromobacter pestifer</name>
    <dbReference type="NCBI Taxonomy" id="1353889"/>
    <lineage>
        <taxon>Bacteria</taxon>
        <taxon>Pseudomonadati</taxon>
        <taxon>Pseudomonadota</taxon>
        <taxon>Betaproteobacteria</taxon>
        <taxon>Burkholderiales</taxon>
        <taxon>Alcaligenaceae</taxon>
        <taxon>Achromobacter</taxon>
    </lineage>
</organism>
<keyword evidence="4" id="KW-0445">Lipid transport</keyword>
<evidence type="ECO:0000256" key="2">
    <source>
        <dbReference type="ARBA" id="ARBA00022448"/>
    </source>
</evidence>
<dbReference type="Pfam" id="PF00108">
    <property type="entry name" value="Thiolase_N"/>
    <property type="match status" value="1"/>
</dbReference>
<dbReference type="PROSITE" id="PS00737">
    <property type="entry name" value="THIOLASE_2"/>
    <property type="match status" value="1"/>
</dbReference>
<dbReference type="Pfam" id="PF22691">
    <property type="entry name" value="Thiolase_C_1"/>
    <property type="match status" value="1"/>
</dbReference>
<dbReference type="PIRSF" id="PIRSF000429">
    <property type="entry name" value="Ac-CoA_Ac_transf"/>
    <property type="match status" value="1"/>
</dbReference>
<dbReference type="EMBL" id="CP053985">
    <property type="protein sequence ID" value="QKH39828.1"/>
    <property type="molecule type" value="Genomic_DNA"/>
</dbReference>
<keyword evidence="5" id="KW-0446">Lipid-binding</keyword>
<dbReference type="PANTHER" id="PTHR42870:SF1">
    <property type="entry name" value="NON-SPECIFIC LIPID-TRANSFER PROTEIN-LIKE 2"/>
    <property type="match status" value="1"/>
</dbReference>
<feature type="domain" description="Thiolase N-terminal" evidence="7">
    <location>
        <begin position="4"/>
        <end position="212"/>
    </location>
</feature>
<reference evidence="9 10" key="1">
    <citation type="submission" date="2020-05" db="EMBL/GenBank/DDBJ databases">
        <title>FDA dAtabase for Regulatory Grade micrObial Sequences (FDA-ARGOS): Supporting development and validation of Infectious Disease Dx tests.</title>
        <authorList>
            <person name="Sproer C."/>
            <person name="Gronow S."/>
            <person name="Severitt S."/>
            <person name="Schroder I."/>
            <person name="Tallon L."/>
            <person name="Sadzewicz L."/>
            <person name="Zhao X."/>
            <person name="Vavikolanu K."/>
            <person name="Mehta A."/>
            <person name="Aluvathingal J."/>
            <person name="Nadendla S."/>
            <person name="Myers T."/>
            <person name="Yan Y."/>
            <person name="Sichtig H."/>
        </authorList>
    </citation>
    <scope>NUCLEOTIDE SEQUENCE [LARGE SCALE GENOMIC DNA]</scope>
    <source>
        <strain evidence="9 10">FDAARGOS_790</strain>
    </source>
</reference>
<dbReference type="Proteomes" id="UP000500970">
    <property type="component" value="Chromosome"/>
</dbReference>
<evidence type="ECO:0000256" key="3">
    <source>
        <dbReference type="ARBA" id="ARBA00022679"/>
    </source>
</evidence>
<evidence type="ECO:0000313" key="10">
    <source>
        <dbReference type="Proteomes" id="UP000500970"/>
    </source>
</evidence>
<dbReference type="PANTHER" id="PTHR42870">
    <property type="entry name" value="ACETYL-COA C-ACETYLTRANSFERASE"/>
    <property type="match status" value="1"/>
</dbReference>
<proteinExistence type="predicted"/>
<sequence>MMNVYITGIAHTPLGRHPDLSVKQLTEQAVNNALTDSGHALEDMQAAWFSNVRQGQMEKQNSIRGQCALNAMGVSGIPVFNIENACASSSSGLFNACMAIESGMFDTVLVVGAEKMFYPDKKTEMMNAFFGGTDIHLLRQTWDFFCQQETDPDIRQRLNSPGAWNTQSFFMDIYAAMARQHMRTYGTTQRQIASAAAKNHSHSTMNPLAQYQNAMSLDEVLATPEIAWPLTRAMCAPISDGAAAIVLSSSRTLSDARRQRAVRVAGIGAASTVIRDITDMDRHCVHLAAKRAYAMAGITPQDIDLAEVHDASSFAELLQIENLGLCARGQGGPYTESGATSLGGTTPVNVSGGLVSKGHPIAATGLVQIHELVTQLRHEAGARQVQGARTAVAENGGGFLHYEDAAAVVTVLSNRL</sequence>
<dbReference type="GO" id="GO:0008289">
    <property type="term" value="F:lipid binding"/>
    <property type="evidence" value="ECO:0007669"/>
    <property type="project" value="UniProtKB-KW"/>
</dbReference>
<evidence type="ECO:0000259" key="8">
    <source>
        <dbReference type="Pfam" id="PF22691"/>
    </source>
</evidence>
<dbReference type="InterPro" id="IPR020613">
    <property type="entry name" value="Thiolase_CS"/>
</dbReference>
<evidence type="ECO:0000256" key="1">
    <source>
        <dbReference type="ARBA" id="ARBA00012352"/>
    </source>
</evidence>
<dbReference type="EC" id="2.3.1.176" evidence="1"/>
<dbReference type="InterPro" id="IPR016039">
    <property type="entry name" value="Thiolase-like"/>
</dbReference>
<feature type="domain" description="Thiolase C-terminal" evidence="8">
    <location>
        <begin position="273"/>
        <end position="403"/>
    </location>
</feature>
<keyword evidence="10" id="KW-1185">Reference proteome</keyword>
<evidence type="ECO:0000256" key="5">
    <source>
        <dbReference type="ARBA" id="ARBA00023121"/>
    </source>
</evidence>
<dbReference type="KEGG" id="apes:FOC84_25740"/>
<evidence type="ECO:0000256" key="4">
    <source>
        <dbReference type="ARBA" id="ARBA00023055"/>
    </source>
</evidence>
<dbReference type="InterPro" id="IPR020616">
    <property type="entry name" value="Thiolase_N"/>
</dbReference>
<dbReference type="AlphaFoldDB" id="A0A7D4E2E6"/>
<evidence type="ECO:0000259" key="7">
    <source>
        <dbReference type="Pfam" id="PF00108"/>
    </source>
</evidence>
<dbReference type="SUPFAM" id="SSF53901">
    <property type="entry name" value="Thiolase-like"/>
    <property type="match status" value="1"/>
</dbReference>
<name>A0A7D4E2E6_9BURK</name>
<dbReference type="InterPro" id="IPR002155">
    <property type="entry name" value="Thiolase"/>
</dbReference>
<accession>A0A7D4E2E6</accession>
<keyword evidence="3" id="KW-0808">Transferase</keyword>
<dbReference type="GO" id="GO:0003988">
    <property type="term" value="F:acetyl-CoA C-acyltransferase activity"/>
    <property type="evidence" value="ECO:0007669"/>
    <property type="project" value="UniProtKB-ARBA"/>
</dbReference>
<evidence type="ECO:0000313" key="9">
    <source>
        <dbReference type="EMBL" id="QKH39828.1"/>
    </source>
</evidence>
<protein>
    <recommendedName>
        <fullName evidence="1">propanoyl-CoA C-acyltransferase</fullName>
        <ecNumber evidence="1">2.3.1.176</ecNumber>
    </recommendedName>
    <alternativeName>
        <fullName evidence="6">Propanoyl-CoA C-acyltransferase</fullName>
    </alternativeName>
</protein>
<gene>
    <name evidence="9" type="ORF">FOC84_25740</name>
</gene>
<dbReference type="Gene3D" id="3.40.47.10">
    <property type="match status" value="1"/>
</dbReference>
<dbReference type="CDD" id="cd00829">
    <property type="entry name" value="SCP-x_thiolase"/>
    <property type="match status" value="1"/>
</dbReference>
<evidence type="ECO:0000256" key="6">
    <source>
        <dbReference type="ARBA" id="ARBA00032316"/>
    </source>
</evidence>
<dbReference type="InterPro" id="IPR055140">
    <property type="entry name" value="Thiolase_C_2"/>
</dbReference>
<keyword evidence="2" id="KW-0813">Transport</keyword>
<dbReference type="GO" id="GO:0006869">
    <property type="term" value="P:lipid transport"/>
    <property type="evidence" value="ECO:0007669"/>
    <property type="project" value="UniProtKB-KW"/>
</dbReference>